<dbReference type="Proteomes" id="UP001497512">
    <property type="component" value="Chromosome 15"/>
</dbReference>
<dbReference type="EMBL" id="OZ019907">
    <property type="protein sequence ID" value="CAK9206623.1"/>
    <property type="molecule type" value="Genomic_DNA"/>
</dbReference>
<reference evidence="2" key="1">
    <citation type="submission" date="2024-02" db="EMBL/GenBank/DDBJ databases">
        <authorList>
            <consortium name="ELIXIR-Norway"/>
            <consortium name="Elixir Norway"/>
        </authorList>
    </citation>
    <scope>NUCLEOTIDE SEQUENCE</scope>
</reference>
<sequence length="581" mass="64050">MEGVTYFSGFPVAHSGAIKPSLCSRRYQSLGAAKRSKSLDFLLLICSSSSSSSSPSSSSDANHRDDEAFFFDGLRRKQQDSANFSSLALSYNQNFLRSSSSSKRFCKTQLCVFRSSRTDGYESSRGRFLVRGGSLGGGDQGSDFDGATASTSSVSELITPEQGLRQTEWPEFVEEDWKQRELEDFGDSALALKSNPQEENHLNQRKWQEFEDAVERQDLGRALRALEVLNRFESDTAESSTTFVQQNGTIDVLDKKDGIGEPFFLQQVLQEEEKKPSPQFRSVIIPQRECLKMLDTCQSALDLQLVGQAYNWLKLRGLLPSFGKFRAQVFETSEVGRVVTAADMLASAGLTDKNLSPKKWGLSGNSAIQLVAGIAVFSFLVNNSIDIRPFTFLIVALGLLDATYLGGTGQAQLFSLWPPYKRRVLVHEAGHVLVAYLLGCPVRSVVLDAMQALKSGIQGQAGTQFWDESLDRELREDRLTGTTLDMYCIVVFAGIAAEALVYGDAEGGENDENLYKALISQLRPPWGPGKMSNQARWAVLQAFNLLKKHRKVLDALVKALGENLALGSLVETIETTMAAQE</sequence>
<dbReference type="SUPFAM" id="SSF140990">
    <property type="entry name" value="FtsH protease domain-like"/>
    <property type="match status" value="1"/>
</dbReference>
<evidence type="ECO:0008006" key="4">
    <source>
        <dbReference type="Google" id="ProtNLM"/>
    </source>
</evidence>
<name>A0ABP0TW68_9BRYO</name>
<dbReference type="InterPro" id="IPR037219">
    <property type="entry name" value="Peptidase_M41-like"/>
</dbReference>
<organism evidence="2 3">
    <name type="scientific">Sphagnum troendelagicum</name>
    <dbReference type="NCBI Taxonomy" id="128251"/>
    <lineage>
        <taxon>Eukaryota</taxon>
        <taxon>Viridiplantae</taxon>
        <taxon>Streptophyta</taxon>
        <taxon>Embryophyta</taxon>
        <taxon>Bryophyta</taxon>
        <taxon>Sphagnophytina</taxon>
        <taxon>Sphagnopsida</taxon>
        <taxon>Sphagnales</taxon>
        <taxon>Sphagnaceae</taxon>
        <taxon>Sphagnum</taxon>
    </lineage>
</organism>
<protein>
    <recommendedName>
        <fullName evidence="4">ATP-dependent zinc metalloprotease</fullName>
    </recommendedName>
</protein>
<feature type="region of interest" description="Disordered" evidence="1">
    <location>
        <begin position="136"/>
        <end position="160"/>
    </location>
</feature>
<evidence type="ECO:0000256" key="1">
    <source>
        <dbReference type="SAM" id="MobiDB-lite"/>
    </source>
</evidence>
<dbReference type="PANTHER" id="PTHR33471">
    <property type="entry name" value="ATP-DEPENDENT ZINC METALLOPROTEASE-RELATED"/>
    <property type="match status" value="1"/>
</dbReference>
<dbReference type="PANTHER" id="PTHR33471:SF7">
    <property type="entry name" value="ATP-DEPENDENT ZINC METALLOPROTEASE-RELATED"/>
    <property type="match status" value="1"/>
</dbReference>
<dbReference type="Gene3D" id="1.20.58.760">
    <property type="entry name" value="Peptidase M41"/>
    <property type="match status" value="1"/>
</dbReference>
<gene>
    <name evidence="2" type="ORF">CSSPTR1EN2_LOCUS8441</name>
</gene>
<keyword evidence="3" id="KW-1185">Reference proteome</keyword>
<proteinExistence type="predicted"/>
<evidence type="ECO:0000313" key="2">
    <source>
        <dbReference type="EMBL" id="CAK9206623.1"/>
    </source>
</evidence>
<evidence type="ECO:0000313" key="3">
    <source>
        <dbReference type="Proteomes" id="UP001497512"/>
    </source>
</evidence>
<accession>A0ABP0TW68</accession>